<dbReference type="InterPro" id="IPR014756">
    <property type="entry name" value="Ig_E-set"/>
</dbReference>
<dbReference type="InterPro" id="IPR013783">
    <property type="entry name" value="Ig-like_fold"/>
</dbReference>
<dbReference type="CDD" id="cd07184">
    <property type="entry name" value="E_set_Isoamylase_like_N"/>
    <property type="match status" value="1"/>
</dbReference>
<organism evidence="2 3">
    <name type="scientific">Rhodohalobacter barkolensis</name>
    <dbReference type="NCBI Taxonomy" id="2053187"/>
    <lineage>
        <taxon>Bacteria</taxon>
        <taxon>Pseudomonadati</taxon>
        <taxon>Balneolota</taxon>
        <taxon>Balneolia</taxon>
        <taxon>Balneolales</taxon>
        <taxon>Balneolaceae</taxon>
        <taxon>Rhodohalobacter</taxon>
    </lineage>
</organism>
<reference evidence="2 3" key="1">
    <citation type="submission" date="2017-11" db="EMBL/GenBank/DDBJ databases">
        <title>Rhodohalobacter 15182 sp. nov., isolated from a salt lake.</title>
        <authorList>
            <person name="Han S."/>
        </authorList>
    </citation>
    <scope>NUCLEOTIDE SEQUENCE [LARGE SCALE GENOMIC DNA]</scope>
    <source>
        <strain evidence="2 3">15182</strain>
    </source>
</reference>
<dbReference type="RefSeq" id="WP_101071348.1">
    <property type="nucleotide sequence ID" value="NZ_PISP01000001.1"/>
</dbReference>
<evidence type="ECO:0000313" key="3">
    <source>
        <dbReference type="Proteomes" id="UP000233398"/>
    </source>
</evidence>
<dbReference type="Proteomes" id="UP000233398">
    <property type="component" value="Unassembled WGS sequence"/>
</dbReference>
<dbReference type="GO" id="GO:0005975">
    <property type="term" value="P:carbohydrate metabolic process"/>
    <property type="evidence" value="ECO:0007669"/>
    <property type="project" value="InterPro"/>
</dbReference>
<protein>
    <submittedName>
        <fullName evidence="2">Glycoside hydrolase</fullName>
    </submittedName>
</protein>
<sequence>MVSKAYTPKRTICKVTFEIPGDWAKESANLVGDFNDWNESEDLMSKNKKGNWEITKRLKPETTYRFRYFLDSSRWENDDAADQYVANDFGNEDSVVITGK</sequence>
<feature type="domain" description="Glycoside hydrolase family 13 N-terminal" evidence="1">
    <location>
        <begin position="26"/>
        <end position="84"/>
    </location>
</feature>
<evidence type="ECO:0000313" key="2">
    <source>
        <dbReference type="EMBL" id="PKD44081.1"/>
    </source>
</evidence>
<dbReference type="EMBL" id="PISP01000001">
    <property type="protein sequence ID" value="PKD44081.1"/>
    <property type="molecule type" value="Genomic_DNA"/>
</dbReference>
<proteinExistence type="predicted"/>
<dbReference type="InterPro" id="IPR004193">
    <property type="entry name" value="Glyco_hydro_13_N"/>
</dbReference>
<evidence type="ECO:0000259" key="1">
    <source>
        <dbReference type="Pfam" id="PF02922"/>
    </source>
</evidence>
<keyword evidence="3" id="KW-1185">Reference proteome</keyword>
<dbReference type="Pfam" id="PF02922">
    <property type="entry name" value="CBM_48"/>
    <property type="match status" value="1"/>
</dbReference>
<dbReference type="SUPFAM" id="SSF81296">
    <property type="entry name" value="E set domains"/>
    <property type="match status" value="1"/>
</dbReference>
<name>A0A2N0VIR1_9BACT</name>
<dbReference type="GO" id="GO:0004553">
    <property type="term" value="F:hydrolase activity, hydrolyzing O-glycosyl compounds"/>
    <property type="evidence" value="ECO:0007669"/>
    <property type="project" value="InterPro"/>
</dbReference>
<dbReference type="Gene3D" id="2.60.40.10">
    <property type="entry name" value="Immunoglobulins"/>
    <property type="match status" value="1"/>
</dbReference>
<dbReference type="OrthoDB" id="5451596at2"/>
<accession>A0A2N0VIR1</accession>
<dbReference type="AlphaFoldDB" id="A0A2N0VIR1"/>
<keyword evidence="2" id="KW-0378">Hydrolase</keyword>
<comment type="caution">
    <text evidence="2">The sequence shown here is derived from an EMBL/GenBank/DDBJ whole genome shotgun (WGS) entry which is preliminary data.</text>
</comment>
<gene>
    <name evidence="2" type="ORF">CWD77_00995</name>
</gene>